<evidence type="ECO:0000256" key="13">
    <source>
        <dbReference type="ARBA" id="ARBA00023136"/>
    </source>
</evidence>
<comment type="function">
    <text evidence="15">Regulates mitochondrial aggregation and transport in axons in living neurons. May link mitochondria to the TRAK2-kinesin motor complex via its interaction with Miro and TRAK2. Mitochondrial distribution and dynamics is regulated through ARMCX3 protein degradation, which is promoted by PCK and negatively regulated by WNT1. Enhances the SOX10-mediated transactivation of the neuronal acetylcholine receptor subunit alpha-3 and beta-4 subunit gene promoters.</text>
</comment>
<comment type="subcellular location">
    <subcellularLocation>
        <location evidence="2">Cytoplasm</location>
    </subcellularLocation>
    <subcellularLocation>
        <location evidence="3">Mitochondrion outer membrane</location>
        <topology evidence="3">Single-pass membrane protein</topology>
    </subcellularLocation>
    <subcellularLocation>
        <location evidence="1">Nucleus</location>
    </subcellularLocation>
</comment>
<feature type="transmembrane region" description="Helical" evidence="20">
    <location>
        <begin position="63"/>
        <end position="84"/>
    </location>
</feature>
<keyword evidence="7 20" id="KW-0812">Transmembrane</keyword>
<evidence type="ECO:0000256" key="17">
    <source>
        <dbReference type="ARBA" id="ARBA00072374"/>
    </source>
</evidence>
<evidence type="ECO:0000256" key="15">
    <source>
        <dbReference type="ARBA" id="ARBA00053318"/>
    </source>
</evidence>
<evidence type="ECO:0000256" key="14">
    <source>
        <dbReference type="ARBA" id="ARBA00023242"/>
    </source>
</evidence>
<evidence type="ECO:0000256" key="9">
    <source>
        <dbReference type="ARBA" id="ARBA00022787"/>
    </source>
</evidence>
<proteinExistence type="inferred from homology"/>
<dbReference type="Pfam" id="PF04826">
    <property type="entry name" value="Arm_2"/>
    <property type="match status" value="1"/>
</dbReference>
<evidence type="ECO:0000313" key="22">
    <source>
        <dbReference type="EMBL" id="TKC34188.1"/>
    </source>
</evidence>
<dbReference type="GO" id="GO:0005741">
    <property type="term" value="C:mitochondrial outer membrane"/>
    <property type="evidence" value="ECO:0007669"/>
    <property type="project" value="UniProtKB-SubCell"/>
</dbReference>
<evidence type="ECO:0000256" key="1">
    <source>
        <dbReference type="ARBA" id="ARBA00004123"/>
    </source>
</evidence>
<keyword evidence="5" id="KW-0963">Cytoplasm</keyword>
<keyword evidence="11 20" id="KW-1133">Transmembrane helix</keyword>
<keyword evidence="14" id="KW-0539">Nucleus</keyword>
<feature type="domain" description="Armadillo repeat-containing" evidence="21">
    <location>
        <begin position="174"/>
        <end position="343"/>
    </location>
</feature>
<dbReference type="AlphaFoldDB" id="A0A4U1EDU1"/>
<evidence type="ECO:0000256" key="6">
    <source>
        <dbReference type="ARBA" id="ARBA00022553"/>
    </source>
</evidence>
<gene>
    <name evidence="22" type="ORF">EI555_003513</name>
</gene>
<sequence>TDHFSSRAYREGQEGERACSRGKKEEEKEIVPDPCRLRHYARLEKRKEINPDRDDCMGYARKVGWVTAGLVIGAGACYCIYRLTRGRKQNKEKMAEGGSGDMDDVGDCPGARYNDWSDDDDDNSENKGIVWYPPWARIGTEAGTRARARARARATRARRAVQKRASPNSDDTILSPQELQKVLCLVEMSEKPYILEAALIALGNNAAYAFNRDIIRDLGGLPIVAKILNTRDPIVKEKALIVLNNLSVNAENQRRLKIYMNQVCDDTITSRLNSSVQLAGLRLLTNMTVTNEYQHMLANSISDFFRLFSAGNEETKFQVLKLLLNLAENPAMTRELLRAQENEPTQNQFSEVSLFFFLKEFQVCADKILGIESHHDFLVKVKVGKFMAKLAEHIMGRAQNLGLMATGLVVGAGSWYYIYRLTLGEQNKKRPADAKDINPAYKKFRKYRKLLLVQFCLLEPAGGDFLDKYIKMQHKLAYHEPFLSTYEEIMIPASMGYCSDLQVPMELSINSNKKCLPMSAKIDIKDILHRNAKEARPKFLDSLVYAGGLQCLSLVTCVEVTFPVFKNLSLWQTPTHRFRDKPMDMAQHPSLLAQGVELHLLCHLPHTVGWADIPYKQLVIHDEKTGGKMVTQITG</sequence>
<keyword evidence="8" id="KW-0677">Repeat</keyword>
<dbReference type="Proteomes" id="UP000308365">
    <property type="component" value="Unassembled WGS sequence"/>
</dbReference>
<reference evidence="23" key="1">
    <citation type="journal article" date="2019" name="IScience">
        <title>Narwhal Genome Reveals Long-Term Low Genetic Diversity despite Current Large Abundance Size.</title>
        <authorList>
            <person name="Westbury M.V."/>
            <person name="Petersen B."/>
            <person name="Garde E."/>
            <person name="Heide-Jorgensen M.P."/>
            <person name="Lorenzen E.D."/>
        </authorList>
    </citation>
    <scope>NUCLEOTIDE SEQUENCE [LARGE SCALE GENOMIC DNA]</scope>
</reference>
<comment type="similarity">
    <text evidence="4">Belongs to the eutherian X-chromosome-specific Armcx family.</text>
</comment>
<evidence type="ECO:0000256" key="3">
    <source>
        <dbReference type="ARBA" id="ARBA00004572"/>
    </source>
</evidence>
<keyword evidence="12" id="KW-0496">Mitochondrion</keyword>
<keyword evidence="13 20" id="KW-0472">Membrane</keyword>
<dbReference type="Gene3D" id="1.25.10.10">
    <property type="entry name" value="Leucine-rich Repeat Variant"/>
    <property type="match status" value="1"/>
</dbReference>
<dbReference type="InterPro" id="IPR000225">
    <property type="entry name" value="Armadillo"/>
</dbReference>
<dbReference type="PROSITE" id="PS50176">
    <property type="entry name" value="ARM_REPEAT"/>
    <property type="match status" value="1"/>
</dbReference>
<evidence type="ECO:0000256" key="8">
    <source>
        <dbReference type="ARBA" id="ARBA00022737"/>
    </source>
</evidence>
<dbReference type="InterPro" id="IPR006911">
    <property type="entry name" value="ARM-rpt_dom"/>
</dbReference>
<feature type="non-terminal residue" evidence="22">
    <location>
        <position position="635"/>
    </location>
</feature>
<evidence type="ECO:0000256" key="10">
    <source>
        <dbReference type="ARBA" id="ARBA00022968"/>
    </source>
</evidence>
<dbReference type="InterPro" id="IPR016024">
    <property type="entry name" value="ARM-type_fold"/>
</dbReference>
<evidence type="ECO:0000256" key="20">
    <source>
        <dbReference type="SAM" id="Phobius"/>
    </source>
</evidence>
<evidence type="ECO:0000256" key="5">
    <source>
        <dbReference type="ARBA" id="ARBA00022490"/>
    </source>
</evidence>
<comment type="subunit">
    <text evidence="16">Interacts (via ARM domain) with MIRO1, MIRO2 and TRAK2. The interaction with Miro is calcium-dependent. Interacts with SOX10.</text>
</comment>
<evidence type="ECO:0000256" key="19">
    <source>
        <dbReference type="SAM" id="MobiDB-lite"/>
    </source>
</evidence>
<feature type="non-terminal residue" evidence="22">
    <location>
        <position position="1"/>
    </location>
</feature>
<dbReference type="SUPFAM" id="SSF48371">
    <property type="entry name" value="ARM repeat"/>
    <property type="match status" value="1"/>
</dbReference>
<evidence type="ECO:0000256" key="16">
    <source>
        <dbReference type="ARBA" id="ARBA00062924"/>
    </source>
</evidence>
<feature type="region of interest" description="Disordered" evidence="19">
    <location>
        <begin position="1"/>
        <end position="25"/>
    </location>
</feature>
<evidence type="ECO:0000259" key="21">
    <source>
        <dbReference type="Pfam" id="PF04826"/>
    </source>
</evidence>
<keyword evidence="10" id="KW-0735">Signal-anchor</keyword>
<feature type="compositionally biased region" description="Basic residues" evidence="19">
    <location>
        <begin position="147"/>
        <end position="162"/>
    </location>
</feature>
<name>A0A4U1EDU1_MONMO</name>
<organism evidence="22 23">
    <name type="scientific">Monodon monoceros</name>
    <name type="common">Narwhal</name>
    <name type="synonym">Ceratodon monodon</name>
    <dbReference type="NCBI Taxonomy" id="40151"/>
    <lineage>
        <taxon>Eukaryota</taxon>
        <taxon>Metazoa</taxon>
        <taxon>Chordata</taxon>
        <taxon>Craniata</taxon>
        <taxon>Vertebrata</taxon>
        <taxon>Euteleostomi</taxon>
        <taxon>Mammalia</taxon>
        <taxon>Eutheria</taxon>
        <taxon>Laurasiatheria</taxon>
        <taxon>Artiodactyla</taxon>
        <taxon>Whippomorpha</taxon>
        <taxon>Cetacea</taxon>
        <taxon>Odontoceti</taxon>
        <taxon>Monodontidae</taxon>
        <taxon>Monodon</taxon>
    </lineage>
</organism>
<feature type="repeat" description="ARM" evidence="18">
    <location>
        <begin position="219"/>
        <end position="256"/>
    </location>
</feature>
<evidence type="ECO:0000256" key="12">
    <source>
        <dbReference type="ARBA" id="ARBA00023128"/>
    </source>
</evidence>
<accession>A0A4U1EDU1</accession>
<dbReference type="EMBL" id="RWIC01002005">
    <property type="protein sequence ID" value="TKC34188.1"/>
    <property type="molecule type" value="Genomic_DNA"/>
</dbReference>
<dbReference type="PANTHER" id="PTHR15712:SF8">
    <property type="entry name" value="ARMADILLO REPEAT-CONTAINING X-LINKED PROTEIN 3"/>
    <property type="match status" value="1"/>
</dbReference>
<evidence type="ECO:0000256" key="2">
    <source>
        <dbReference type="ARBA" id="ARBA00004496"/>
    </source>
</evidence>
<evidence type="ECO:0000313" key="23">
    <source>
        <dbReference type="Proteomes" id="UP000308365"/>
    </source>
</evidence>
<evidence type="ECO:0000256" key="4">
    <source>
        <dbReference type="ARBA" id="ARBA00010553"/>
    </source>
</evidence>
<comment type="caution">
    <text evidence="22">The sequence shown here is derived from an EMBL/GenBank/DDBJ whole genome shotgun (WGS) entry which is preliminary data.</text>
</comment>
<dbReference type="GO" id="GO:0005634">
    <property type="term" value="C:nucleus"/>
    <property type="evidence" value="ECO:0007669"/>
    <property type="project" value="UniProtKB-SubCell"/>
</dbReference>
<keyword evidence="6" id="KW-0597">Phosphoprotein</keyword>
<evidence type="ECO:0000256" key="11">
    <source>
        <dbReference type="ARBA" id="ARBA00022989"/>
    </source>
</evidence>
<evidence type="ECO:0000256" key="18">
    <source>
        <dbReference type="PROSITE-ProRule" id="PRU00259"/>
    </source>
</evidence>
<dbReference type="InterPro" id="IPR051303">
    <property type="entry name" value="Armcx_regulator"/>
</dbReference>
<feature type="region of interest" description="Disordered" evidence="19">
    <location>
        <begin position="147"/>
        <end position="172"/>
    </location>
</feature>
<dbReference type="FunFam" id="1.25.10.10:FF:000846">
    <property type="entry name" value="Armadillo repeat-containing X-linked protein 3"/>
    <property type="match status" value="1"/>
</dbReference>
<protein>
    <recommendedName>
        <fullName evidence="17">Armadillo repeat-containing X-linked protein 3</fullName>
    </recommendedName>
</protein>
<evidence type="ECO:0000256" key="7">
    <source>
        <dbReference type="ARBA" id="ARBA00022692"/>
    </source>
</evidence>
<dbReference type="PANTHER" id="PTHR15712">
    <property type="entry name" value="ARMADILLO REPEAT CONTAINING PROTEIN"/>
    <property type="match status" value="1"/>
</dbReference>
<dbReference type="InterPro" id="IPR011989">
    <property type="entry name" value="ARM-like"/>
</dbReference>
<keyword evidence="9" id="KW-1000">Mitochondrion outer membrane</keyword>